<reference evidence="1 2" key="1">
    <citation type="submission" date="2018-06" db="EMBL/GenBank/DDBJ databases">
        <authorList>
            <consortium name="Pathogen Informatics"/>
            <person name="Doyle S."/>
        </authorList>
    </citation>
    <scope>NUCLEOTIDE SEQUENCE [LARGE SCALE GENOMIC DNA]</scope>
    <source>
        <strain evidence="1 2">NCTC11009</strain>
    </source>
</reference>
<dbReference type="AlphaFoldDB" id="A0A2X1UM39"/>
<dbReference type="Proteomes" id="UP000250242">
    <property type="component" value="Unassembled WGS sequence"/>
</dbReference>
<dbReference type="EMBL" id="UATH01000001">
    <property type="protein sequence ID" value="SPY08242.1"/>
    <property type="molecule type" value="Genomic_DNA"/>
</dbReference>
<dbReference type="InterPro" id="IPR025562">
    <property type="entry name" value="Tae4"/>
</dbReference>
<dbReference type="Pfam" id="PF14113">
    <property type="entry name" value="Tae4"/>
    <property type="match status" value="1"/>
</dbReference>
<dbReference type="Gene3D" id="4.10.280.80">
    <property type="match status" value="1"/>
</dbReference>
<proteinExistence type="predicted"/>
<evidence type="ECO:0008006" key="3">
    <source>
        <dbReference type="Google" id="ProtNLM"/>
    </source>
</evidence>
<protein>
    <recommendedName>
        <fullName evidence="3">Type VI secretion system amidase effector protein Tae4</fullName>
    </recommendedName>
</protein>
<gene>
    <name evidence="1" type="ORF">NCTC11009_01466</name>
</gene>
<accession>A0A2X1UM39</accession>
<dbReference type="RefSeq" id="WP_018025771.1">
    <property type="nucleotide sequence ID" value="NZ_UATH01000001.1"/>
</dbReference>
<name>A0A2X1UM39_9BURK</name>
<sequence length="159" mass="18063">MAIPFQTLQLNYPSSNPGSMRYVSRESLFKEIGWDEFLDNNNYANTCAIRVSLAMLKSGLSLSNGSHRVLDGKLQGKRIEVNMRKLANRIEQSGQFAKAERYTQDIYAHVRGRSGIIAFFNIPGYSGGGHIDLLDGSAPYMRCESDCYHSQEVWFWPMR</sequence>
<evidence type="ECO:0000313" key="2">
    <source>
        <dbReference type="Proteomes" id="UP000250242"/>
    </source>
</evidence>
<organism evidence="1 2">
    <name type="scientific">Oligella urethralis</name>
    <dbReference type="NCBI Taxonomy" id="90245"/>
    <lineage>
        <taxon>Bacteria</taxon>
        <taxon>Pseudomonadati</taxon>
        <taxon>Pseudomonadota</taxon>
        <taxon>Betaproteobacteria</taxon>
        <taxon>Burkholderiales</taxon>
        <taxon>Alcaligenaceae</taxon>
        <taxon>Oligella</taxon>
    </lineage>
</organism>
<evidence type="ECO:0000313" key="1">
    <source>
        <dbReference type="EMBL" id="SPY08242.1"/>
    </source>
</evidence>
<dbReference type="Gene3D" id="3.90.1720.80">
    <property type="match status" value="1"/>
</dbReference>